<dbReference type="EMBL" id="JBIMZQ010000013">
    <property type="protein sequence ID" value="KAL3667702.1"/>
    <property type="molecule type" value="Genomic_DNA"/>
</dbReference>
<evidence type="ECO:0000313" key="3">
    <source>
        <dbReference type="Proteomes" id="UP001632037"/>
    </source>
</evidence>
<gene>
    <name evidence="2" type="ORF">V7S43_007255</name>
</gene>
<evidence type="ECO:0000313" key="2">
    <source>
        <dbReference type="EMBL" id="KAL3667702.1"/>
    </source>
</evidence>
<evidence type="ECO:0000256" key="1">
    <source>
        <dbReference type="SAM" id="Phobius"/>
    </source>
</evidence>
<dbReference type="Proteomes" id="UP001632037">
    <property type="component" value="Unassembled WGS sequence"/>
</dbReference>
<organism evidence="2 3">
    <name type="scientific">Phytophthora oleae</name>
    <dbReference type="NCBI Taxonomy" id="2107226"/>
    <lineage>
        <taxon>Eukaryota</taxon>
        <taxon>Sar</taxon>
        <taxon>Stramenopiles</taxon>
        <taxon>Oomycota</taxon>
        <taxon>Peronosporomycetes</taxon>
        <taxon>Peronosporales</taxon>
        <taxon>Peronosporaceae</taxon>
        <taxon>Phytophthora</taxon>
    </lineage>
</organism>
<keyword evidence="1" id="KW-0812">Transmembrane</keyword>
<comment type="caution">
    <text evidence="2">The sequence shown here is derived from an EMBL/GenBank/DDBJ whole genome shotgun (WGS) entry which is preliminary data.</text>
</comment>
<reference evidence="2 3" key="1">
    <citation type="submission" date="2024-09" db="EMBL/GenBank/DDBJ databases">
        <title>Genome sequencing and assembly of Phytophthora oleae, isolate VK10A, causative agent of rot of olive drupes.</title>
        <authorList>
            <person name="Conti Taguali S."/>
            <person name="Riolo M."/>
            <person name="La Spada F."/>
            <person name="Cacciola S.O."/>
            <person name="Dionisio G."/>
        </authorList>
    </citation>
    <scope>NUCLEOTIDE SEQUENCE [LARGE SCALE GENOMIC DNA]</scope>
    <source>
        <strain evidence="2 3">VK10A</strain>
    </source>
</reference>
<proteinExistence type="predicted"/>
<keyword evidence="1" id="KW-1133">Transmembrane helix</keyword>
<protein>
    <recommendedName>
        <fullName evidence="4">Secreted protein</fullName>
    </recommendedName>
</protein>
<feature type="transmembrane region" description="Helical" evidence="1">
    <location>
        <begin position="55"/>
        <end position="78"/>
    </location>
</feature>
<accession>A0ABD3FPD6</accession>
<evidence type="ECO:0008006" key="4">
    <source>
        <dbReference type="Google" id="ProtNLM"/>
    </source>
</evidence>
<dbReference type="AlphaFoldDB" id="A0ABD3FPD6"/>
<keyword evidence="3" id="KW-1185">Reference proteome</keyword>
<name>A0ABD3FPD6_9STRA</name>
<feature type="transmembrane region" description="Helical" evidence="1">
    <location>
        <begin position="12"/>
        <end position="35"/>
    </location>
</feature>
<sequence>MVLVSCMAAVDLCCVMVLVVRCVAIVVLMCVMSVARSSVVLQALENVTVDQLSPTAPVIQVVVTVVVVDEGVVAVAVVDKLPVLTSRLVNVMAMVS</sequence>
<keyword evidence="1" id="KW-0472">Membrane</keyword>